<feature type="domain" description="Protein kinase" evidence="12">
    <location>
        <begin position="1114"/>
        <end position="1381"/>
    </location>
</feature>
<gene>
    <name evidence="13" type="ORF">FPE_LOCUS8038</name>
</gene>
<keyword evidence="6 10" id="KW-0547">Nucleotide-binding</keyword>
<evidence type="ECO:0000313" key="13">
    <source>
        <dbReference type="EMBL" id="CAI9760608.1"/>
    </source>
</evidence>
<dbReference type="InterPro" id="IPR050167">
    <property type="entry name" value="Ser_Thr_protein_kinase"/>
</dbReference>
<dbReference type="PANTHER" id="PTHR23257">
    <property type="entry name" value="SERINE-THREONINE PROTEIN KINASE"/>
    <property type="match status" value="1"/>
</dbReference>
<dbReference type="Gene3D" id="1.10.510.10">
    <property type="entry name" value="Transferase(Phosphotransferase) domain 1"/>
    <property type="match status" value="1"/>
</dbReference>
<dbReference type="Pfam" id="PF07714">
    <property type="entry name" value="PK_Tyr_Ser-Thr"/>
    <property type="match status" value="1"/>
</dbReference>
<evidence type="ECO:0000256" key="5">
    <source>
        <dbReference type="ARBA" id="ARBA00022679"/>
    </source>
</evidence>
<evidence type="ECO:0000256" key="7">
    <source>
        <dbReference type="ARBA" id="ARBA00022777"/>
    </source>
</evidence>
<keyword evidence="9" id="KW-0927">Auxin signaling pathway</keyword>
<dbReference type="Gene3D" id="3.30.200.20">
    <property type="entry name" value="Phosphorylase Kinase, domain 1"/>
    <property type="match status" value="1"/>
</dbReference>
<dbReference type="PROSITE" id="PS00107">
    <property type="entry name" value="PROTEIN_KINASE_ATP"/>
    <property type="match status" value="1"/>
</dbReference>
<evidence type="ECO:0000256" key="6">
    <source>
        <dbReference type="ARBA" id="ARBA00022741"/>
    </source>
</evidence>
<evidence type="ECO:0000259" key="12">
    <source>
        <dbReference type="PROSITE" id="PS50011"/>
    </source>
</evidence>
<evidence type="ECO:0000256" key="8">
    <source>
        <dbReference type="ARBA" id="ARBA00022840"/>
    </source>
</evidence>
<keyword evidence="3" id="KW-0723">Serine/threonine-protein kinase</keyword>
<dbReference type="CDD" id="cd06410">
    <property type="entry name" value="PB1_UP2"/>
    <property type="match status" value="1"/>
</dbReference>
<organism evidence="13 14">
    <name type="scientific">Fraxinus pennsylvanica</name>
    <dbReference type="NCBI Taxonomy" id="56036"/>
    <lineage>
        <taxon>Eukaryota</taxon>
        <taxon>Viridiplantae</taxon>
        <taxon>Streptophyta</taxon>
        <taxon>Embryophyta</taxon>
        <taxon>Tracheophyta</taxon>
        <taxon>Spermatophyta</taxon>
        <taxon>Magnoliopsida</taxon>
        <taxon>eudicotyledons</taxon>
        <taxon>Gunneridae</taxon>
        <taxon>Pentapetalae</taxon>
        <taxon>asterids</taxon>
        <taxon>lamiids</taxon>
        <taxon>Lamiales</taxon>
        <taxon>Oleaceae</taxon>
        <taxon>Oleeae</taxon>
        <taxon>Fraxinus</taxon>
    </lineage>
</organism>
<feature type="compositionally biased region" description="Basic and acidic residues" evidence="11">
    <location>
        <begin position="963"/>
        <end position="972"/>
    </location>
</feature>
<dbReference type="Pfam" id="PF00564">
    <property type="entry name" value="PB1"/>
    <property type="match status" value="1"/>
</dbReference>
<evidence type="ECO:0000256" key="3">
    <source>
        <dbReference type="ARBA" id="ARBA00022527"/>
    </source>
</evidence>
<dbReference type="SMART" id="SM00220">
    <property type="entry name" value="S_TKc"/>
    <property type="match status" value="1"/>
</dbReference>
<feature type="region of interest" description="Disordered" evidence="11">
    <location>
        <begin position="1"/>
        <end position="30"/>
    </location>
</feature>
<evidence type="ECO:0000256" key="1">
    <source>
        <dbReference type="ARBA" id="ARBA00004496"/>
    </source>
</evidence>
<dbReference type="SUPFAM" id="SSF56112">
    <property type="entry name" value="Protein kinase-like (PK-like)"/>
    <property type="match status" value="1"/>
</dbReference>
<comment type="subcellular location">
    <subcellularLocation>
        <location evidence="1">Cytoplasm</location>
    </subcellularLocation>
</comment>
<dbReference type="SUPFAM" id="SSF54277">
    <property type="entry name" value="CAD &amp; PB1 domains"/>
    <property type="match status" value="1"/>
</dbReference>
<dbReference type="FunFam" id="3.10.20.90:FF:000058">
    <property type="entry name" value="Octicosapeptide/phox/Bem1p domain kinase superfamily protein"/>
    <property type="match status" value="1"/>
</dbReference>
<evidence type="ECO:0000256" key="9">
    <source>
        <dbReference type="ARBA" id="ARBA00023294"/>
    </source>
</evidence>
<keyword evidence="7" id="KW-0418">Kinase</keyword>
<reference evidence="13" key="1">
    <citation type="submission" date="2023-05" db="EMBL/GenBank/DDBJ databases">
        <authorList>
            <person name="Huff M."/>
        </authorList>
    </citation>
    <scope>NUCLEOTIDE SEQUENCE</scope>
</reference>
<dbReference type="GO" id="GO:0005737">
    <property type="term" value="C:cytoplasm"/>
    <property type="evidence" value="ECO:0007669"/>
    <property type="project" value="UniProtKB-SubCell"/>
</dbReference>
<dbReference type="GO" id="GO:0010928">
    <property type="term" value="P:regulation of auxin mediated signaling pathway"/>
    <property type="evidence" value="ECO:0007669"/>
    <property type="project" value="UniProtKB-ARBA"/>
</dbReference>
<evidence type="ECO:0000256" key="2">
    <source>
        <dbReference type="ARBA" id="ARBA00022490"/>
    </source>
</evidence>
<dbReference type="InterPro" id="IPR000719">
    <property type="entry name" value="Prot_kinase_dom"/>
</dbReference>
<dbReference type="FunFam" id="3.30.200.20:FF:000081">
    <property type="entry name" value="Octicosapeptide/phox/Bem1p domain kinase superfamily protein"/>
    <property type="match status" value="1"/>
</dbReference>
<dbReference type="InterPro" id="IPR017441">
    <property type="entry name" value="Protein_kinase_ATP_BS"/>
</dbReference>
<dbReference type="Proteomes" id="UP000834106">
    <property type="component" value="Chromosome 5"/>
</dbReference>
<dbReference type="PANTHER" id="PTHR23257:SF797">
    <property type="entry name" value="KINASE SUPERFAMILY WITH OCTICOSAPEPTIDE_PHOX_BEM1P DOMAIN-CONTAINING PROTEIN"/>
    <property type="match status" value="1"/>
</dbReference>
<dbReference type="InterPro" id="IPR001245">
    <property type="entry name" value="Ser-Thr/Tyr_kinase_cat_dom"/>
</dbReference>
<evidence type="ECO:0000256" key="11">
    <source>
        <dbReference type="SAM" id="MobiDB-lite"/>
    </source>
</evidence>
<dbReference type="SMART" id="SM00666">
    <property type="entry name" value="PB1"/>
    <property type="match status" value="1"/>
</dbReference>
<sequence length="1403" mass="152140">MAFDQKSESKDLRPLNIPRAVPEDPRVAPVTSSVRPIEGFYLNPPRDAGGNLDSLPPVYYPATISDAGFIPLGYSNAVPGAAGWVVRGVPPQCQSGVLGASVLHSVCGSSNSPKFGAQVAGSASDHTSDAGGDGFVFGRKVKFLSSFGGKILPRPSDGAFRYVGGQTRIISVRRDVSFGELAQKMADTYGQNVVMKYQLPEEDLDALVTVSCPEDLENMMDEYEKLVERSSDGSAKLRVFLFSPSELESANLLHFGDFQDSGQRYVETVNGILDGFGSSDGGSGSHRIARKKSFESAVSTQNSDLSGTEGADNSGHGHGEVTGSPSTGGLSPRGNPVVSLETAPRNVCADPIVAVYTDPSTQLGIPMAKSGPATTVAAVSEQELQRYLPLNVPQPQMGYDFQQPGVTFPASSSHVQAYVDPHYETLNHADYVQPPSQMGFPANIYGAVGPVFSQQQLPAGASPQQFIPAVNMTMNPSFISMKPNAVSSIIQPQQVRLGHHPAESTLPQRVVQVPADQGYGVQYAQVPTTVPGGVYGWHQVPHLQPVFSEGGLPSQPVVVSEKIPKLDDCYMCQKALPHAHSDSIAKDQNGSPASMLSDSRTIYQSLRLDDNGQLMIRPVLSGSQTESVSEQLVAGALPRIMGYVDHEAGKVQVDRIGVSQNPEGPYANDKTILQKAQNPEHFEVSTPQGLMMTSSAQSSHGVFVANIPQTYQDSVQQLVSSQYQVVEGSTMSRPVNNDIASVGGMLLQTSDYVSREPSKVYFGKVAGTIPKEDSTSMAFDQLRQIDKRLENLQMCPSEVLANNEPVKPVAEPKKEDILENRLQQVTGREGPKMHNFLPAESYELTEPPLLGNPNSYLHSKLGVSNLAADEISAGNPGVESAHPAEIIPPTNKWKDDTLWPQLRIPADLESVDLEGKGQSVDPSYGVADMPDNSNSLFSNQDPWILRHDSHFPPRPSKIQIRREAGGTRDAPGDSHPVNGELQTGNCKELDIKVPLEDGAFLSSGNLNGGLRSEHVMSDKGSAEDLIKQELQAIAEGVAASVLHHLSMPSNSELSDARSEFLSTTLRSGEDQNTNTEMELREKYEDIKTEFAEKINFGFPADSIGRLQIIKNSDLEELRELGSGTFGTVYHGKWRGTDVAIKRINDRCFAGKPSEQDRMRDDFWNEAIKLADLHHPNVVAFYGVVLDGPSGSIATVTEYMVNGSLRNALQKSERNLDKRRRLMITMDVAFGMEYLHGKNIVHFDLKSDNLLVNLRDPHRPICKVGDLGLSKVKCQTLISGGVRGTLPWMAPELLNGSSSLVSEKVDVFSFGIVMWELLTGEEPYADLHYGAIIGGIVSNTLRPPVLDSCDPDWRALMERCWSAEPSERPSFTEIANELRSMAAKLPPKGQVQQALSSTNPQVKS</sequence>
<dbReference type="GO" id="GO:0005524">
    <property type="term" value="F:ATP binding"/>
    <property type="evidence" value="ECO:0007669"/>
    <property type="project" value="UniProtKB-UniRule"/>
</dbReference>
<evidence type="ECO:0000256" key="10">
    <source>
        <dbReference type="PROSITE-ProRule" id="PRU10141"/>
    </source>
</evidence>
<dbReference type="PRINTS" id="PR00109">
    <property type="entry name" value="TYRKINASE"/>
</dbReference>
<dbReference type="CDD" id="cd13999">
    <property type="entry name" value="STKc_MAP3K-like"/>
    <property type="match status" value="1"/>
</dbReference>
<dbReference type="FunFam" id="1.10.510.10:FF:000142">
    <property type="entry name" value="Octicosapeptide/phox/Bem1p domain kinase superfamily protein"/>
    <property type="match status" value="1"/>
</dbReference>
<keyword evidence="8 10" id="KW-0067">ATP-binding</keyword>
<protein>
    <recommendedName>
        <fullName evidence="12">Protein kinase domain-containing protein</fullName>
    </recommendedName>
</protein>
<dbReference type="InterPro" id="IPR000270">
    <property type="entry name" value="PB1_dom"/>
</dbReference>
<proteinExistence type="predicted"/>
<feature type="binding site" evidence="10">
    <location>
        <position position="1151"/>
    </location>
    <ligand>
        <name>ATP</name>
        <dbReference type="ChEBI" id="CHEBI:30616"/>
    </ligand>
</feature>
<feature type="region of interest" description="Disordered" evidence="11">
    <location>
        <begin position="293"/>
        <end position="339"/>
    </location>
</feature>
<dbReference type="InterPro" id="IPR011009">
    <property type="entry name" value="Kinase-like_dom_sf"/>
</dbReference>
<feature type="region of interest" description="Disordered" evidence="11">
    <location>
        <begin position="963"/>
        <end position="982"/>
    </location>
</feature>
<dbReference type="GO" id="GO:0009734">
    <property type="term" value="P:auxin-activated signaling pathway"/>
    <property type="evidence" value="ECO:0007669"/>
    <property type="project" value="UniProtKB-KW"/>
</dbReference>
<keyword evidence="4" id="KW-0597">Phosphoprotein</keyword>
<feature type="compositionally biased region" description="Basic and acidic residues" evidence="11">
    <location>
        <begin position="1"/>
        <end position="13"/>
    </location>
</feature>
<accession>A0AAD1Z1J8</accession>
<dbReference type="Gene3D" id="3.10.20.90">
    <property type="entry name" value="Phosphatidylinositol 3-kinase Catalytic Subunit, Chain A, domain 1"/>
    <property type="match status" value="1"/>
</dbReference>
<dbReference type="PROSITE" id="PS00108">
    <property type="entry name" value="PROTEIN_KINASE_ST"/>
    <property type="match status" value="1"/>
</dbReference>
<feature type="compositionally biased region" description="Polar residues" evidence="11">
    <location>
        <begin position="296"/>
        <end position="306"/>
    </location>
</feature>
<dbReference type="EMBL" id="OU503040">
    <property type="protein sequence ID" value="CAI9760608.1"/>
    <property type="molecule type" value="Genomic_DNA"/>
</dbReference>
<name>A0AAD1Z1J8_9LAMI</name>
<evidence type="ECO:0000313" key="14">
    <source>
        <dbReference type="Proteomes" id="UP000834106"/>
    </source>
</evidence>
<keyword evidence="2" id="KW-0963">Cytoplasm</keyword>
<dbReference type="InterPro" id="IPR008271">
    <property type="entry name" value="Ser/Thr_kinase_AS"/>
</dbReference>
<evidence type="ECO:0000256" key="4">
    <source>
        <dbReference type="ARBA" id="ARBA00022553"/>
    </source>
</evidence>
<keyword evidence="14" id="KW-1185">Reference proteome</keyword>
<dbReference type="PROSITE" id="PS50011">
    <property type="entry name" value="PROTEIN_KINASE_DOM"/>
    <property type="match status" value="1"/>
</dbReference>
<keyword evidence="5" id="KW-0808">Transferase</keyword>
<dbReference type="GO" id="GO:0004674">
    <property type="term" value="F:protein serine/threonine kinase activity"/>
    <property type="evidence" value="ECO:0007669"/>
    <property type="project" value="UniProtKB-KW"/>
</dbReference>